<comment type="caution">
    <text evidence="2">The sequence shown here is derived from an EMBL/GenBank/DDBJ whole genome shotgun (WGS) entry which is preliminary data.</text>
</comment>
<feature type="transmembrane region" description="Helical" evidence="1">
    <location>
        <begin position="42"/>
        <end position="67"/>
    </location>
</feature>
<proteinExistence type="predicted"/>
<accession>A0A366LCV8</accession>
<keyword evidence="1" id="KW-1133">Transmembrane helix</keyword>
<feature type="transmembrane region" description="Helical" evidence="1">
    <location>
        <begin position="73"/>
        <end position="95"/>
    </location>
</feature>
<dbReference type="Proteomes" id="UP000252081">
    <property type="component" value="Unassembled WGS sequence"/>
</dbReference>
<dbReference type="RefSeq" id="WP_113946809.1">
    <property type="nucleotide sequence ID" value="NZ_QNQU01000001.1"/>
</dbReference>
<dbReference type="OrthoDB" id="768110at2"/>
<evidence type="ECO:0008006" key="4">
    <source>
        <dbReference type="Google" id="ProtNLM"/>
    </source>
</evidence>
<sequence>MLKDKTQQADALIEELKINAQLRLRMLKLKSILKISRISADLITNTITIVCILLAFLFSTFTLGWYFSHLFKSYFLGFGALTLFYISIALIVGALKNNMLEKALMDFTIGKYFKKYHEGNEEKP</sequence>
<reference evidence="2 3" key="1">
    <citation type="submission" date="2018-07" db="EMBL/GenBank/DDBJ databases">
        <title>A draft genome of a endophytic bacteria, a new species of Pedobacter.</title>
        <authorList>
            <person name="Zhang Z.D."/>
            <person name="Chen Z.J."/>
        </authorList>
    </citation>
    <scope>NUCLEOTIDE SEQUENCE [LARGE SCALE GENOMIC DNA]</scope>
    <source>
        <strain evidence="2 3">RS10</strain>
    </source>
</reference>
<keyword evidence="1" id="KW-0812">Transmembrane</keyword>
<organism evidence="2 3">
    <name type="scientific">Pedobacter miscanthi</name>
    <dbReference type="NCBI Taxonomy" id="2259170"/>
    <lineage>
        <taxon>Bacteria</taxon>
        <taxon>Pseudomonadati</taxon>
        <taxon>Bacteroidota</taxon>
        <taxon>Sphingobacteriia</taxon>
        <taxon>Sphingobacteriales</taxon>
        <taxon>Sphingobacteriaceae</taxon>
        <taxon>Pedobacter</taxon>
    </lineage>
</organism>
<keyword evidence="3" id="KW-1185">Reference proteome</keyword>
<gene>
    <name evidence="2" type="ORF">DRW42_00150</name>
</gene>
<protein>
    <recommendedName>
        <fullName evidence="4">Phage holin family protein</fullName>
    </recommendedName>
</protein>
<name>A0A366LCV8_9SPHI</name>
<dbReference type="EMBL" id="QNQU01000001">
    <property type="protein sequence ID" value="RBQ11728.1"/>
    <property type="molecule type" value="Genomic_DNA"/>
</dbReference>
<dbReference type="AlphaFoldDB" id="A0A366LCV8"/>
<evidence type="ECO:0000313" key="2">
    <source>
        <dbReference type="EMBL" id="RBQ11728.1"/>
    </source>
</evidence>
<evidence type="ECO:0000313" key="3">
    <source>
        <dbReference type="Proteomes" id="UP000252081"/>
    </source>
</evidence>
<evidence type="ECO:0000256" key="1">
    <source>
        <dbReference type="SAM" id="Phobius"/>
    </source>
</evidence>
<keyword evidence="1" id="KW-0472">Membrane</keyword>